<dbReference type="CDD" id="cd11067">
    <property type="entry name" value="CYP152"/>
    <property type="match status" value="1"/>
</dbReference>
<dbReference type="InterPro" id="IPR050705">
    <property type="entry name" value="Cytochrome_P450_3A"/>
</dbReference>
<dbReference type="PRINTS" id="PR00463">
    <property type="entry name" value="EP450I"/>
</dbReference>
<dbReference type="Proteomes" id="UP001523392">
    <property type="component" value="Unassembled WGS sequence"/>
</dbReference>
<keyword evidence="5" id="KW-0408">Iron</keyword>
<dbReference type="Gene3D" id="1.10.630.10">
    <property type="entry name" value="Cytochrome P450"/>
    <property type="match status" value="1"/>
</dbReference>
<evidence type="ECO:0000256" key="5">
    <source>
        <dbReference type="ARBA" id="ARBA00023004"/>
    </source>
</evidence>
<dbReference type="Pfam" id="PF00067">
    <property type="entry name" value="p450"/>
    <property type="match status" value="1"/>
</dbReference>
<dbReference type="InterPro" id="IPR036396">
    <property type="entry name" value="Cyt_P450_sf"/>
</dbReference>
<dbReference type="EMBL" id="JAFIRR010000204">
    <property type="protein sequence ID" value="MCO6419553.1"/>
    <property type="molecule type" value="Genomic_DNA"/>
</dbReference>
<comment type="caution">
    <text evidence="6">The sequence shown here is derived from an EMBL/GenBank/DDBJ whole genome shotgun (WGS) entry which is preliminary data.</text>
</comment>
<dbReference type="RefSeq" id="WP_252956245.1">
    <property type="nucleotide sequence ID" value="NZ_JAFIRR010000204.1"/>
</dbReference>
<comment type="similarity">
    <text evidence="1">Belongs to the cytochrome P450 family.</text>
</comment>
<accession>A0ABT1DC85</accession>
<dbReference type="InterPro" id="IPR002401">
    <property type="entry name" value="Cyt_P450_E_grp-I"/>
</dbReference>
<dbReference type="PANTHER" id="PTHR24302">
    <property type="entry name" value="CYTOCHROME P450 FAMILY 3"/>
    <property type="match status" value="1"/>
</dbReference>
<evidence type="ECO:0000256" key="2">
    <source>
        <dbReference type="ARBA" id="ARBA00022617"/>
    </source>
</evidence>
<keyword evidence="3" id="KW-0479">Metal-binding</keyword>
<dbReference type="PANTHER" id="PTHR24302:SF15">
    <property type="entry name" value="FATTY-ACID PEROXYGENASE"/>
    <property type="match status" value="1"/>
</dbReference>
<dbReference type="InterPro" id="IPR001128">
    <property type="entry name" value="Cyt_P450"/>
</dbReference>
<evidence type="ECO:0000256" key="1">
    <source>
        <dbReference type="ARBA" id="ARBA00010617"/>
    </source>
</evidence>
<organism evidence="6 7">
    <name type="scientific">Siccirubricoccus soli</name>
    <dbReference type="NCBI Taxonomy" id="2899147"/>
    <lineage>
        <taxon>Bacteria</taxon>
        <taxon>Pseudomonadati</taxon>
        <taxon>Pseudomonadota</taxon>
        <taxon>Alphaproteobacteria</taxon>
        <taxon>Acetobacterales</taxon>
        <taxon>Roseomonadaceae</taxon>
        <taxon>Siccirubricoccus</taxon>
    </lineage>
</organism>
<gene>
    <name evidence="6" type="ORF">JYK14_25805</name>
</gene>
<evidence type="ECO:0000256" key="4">
    <source>
        <dbReference type="ARBA" id="ARBA00023002"/>
    </source>
</evidence>
<evidence type="ECO:0000256" key="3">
    <source>
        <dbReference type="ARBA" id="ARBA00022723"/>
    </source>
</evidence>
<protein>
    <submittedName>
        <fullName evidence="6">Cytochrome P450</fullName>
    </submittedName>
</protein>
<keyword evidence="7" id="KW-1185">Reference proteome</keyword>
<sequence length="413" mass="47292">MPRDASFDLAPDLLRAPYEFIGDRCRHYGTDLFEGRLLLQRTIFMRGREAARLFYDQDRFMRGGAMPEPIRATLLGKGGVQGLDDAAHRHRKQMFMALMTPARIAQLGELTAAALRTEVERWARMEQVVLYDAMQEVLTRAVCAWCEVPLPEADVARRSRDLALMFDAAGAVSARHWQSRLARWRGEGWIAELVRQVRAGHLDPPAQSPLRAIALHRDLKGALLPRRIVAVELLNLLRPTVAIAVFLTFIAHALHRHPECRRRLEAGEAGYAEMFVQEVRRFYPFFPAVAARVRHGFEWQGYRFPRGRRVILDLYGTNHDPRSWEAPEEFRPERFLEWDGSPFNLIPQGGGDHDLGHRCAGEWVTIELMKVVTGFLVRHLAYEVPEQDLRIDMARLPALPRSGFVISRVRPQA</sequence>
<dbReference type="SUPFAM" id="SSF48264">
    <property type="entry name" value="Cytochrome P450"/>
    <property type="match status" value="1"/>
</dbReference>
<reference evidence="6 7" key="1">
    <citation type="submission" date="2021-12" db="EMBL/GenBank/DDBJ databases">
        <title>Siccirubricoccus leaddurans sp. nov., a high concentration Zn2+ tolerance bacterium.</title>
        <authorList>
            <person name="Cao Y."/>
        </authorList>
    </citation>
    <scope>NUCLEOTIDE SEQUENCE [LARGE SCALE GENOMIC DNA]</scope>
    <source>
        <strain evidence="6 7">KC 17139</strain>
    </source>
</reference>
<keyword evidence="4" id="KW-0560">Oxidoreductase</keyword>
<evidence type="ECO:0000313" key="6">
    <source>
        <dbReference type="EMBL" id="MCO6419553.1"/>
    </source>
</evidence>
<keyword evidence="2" id="KW-0349">Heme</keyword>
<name>A0ABT1DC85_9PROT</name>
<evidence type="ECO:0000313" key="7">
    <source>
        <dbReference type="Proteomes" id="UP001523392"/>
    </source>
</evidence>
<proteinExistence type="inferred from homology"/>